<dbReference type="HOGENOM" id="CLU_2896486_0_0_11"/>
<dbReference type="Proteomes" id="UP000014408">
    <property type="component" value="Unassembled WGS sequence"/>
</dbReference>
<comment type="caution">
    <text evidence="1">The sequence shown here is derived from an EMBL/GenBank/DDBJ whole genome shotgun (WGS) entry which is preliminary data.</text>
</comment>
<dbReference type="AlphaFoldDB" id="S2ZX60"/>
<proteinExistence type="predicted"/>
<evidence type="ECO:0000313" key="2">
    <source>
        <dbReference type="Proteomes" id="UP000014408"/>
    </source>
</evidence>
<evidence type="ECO:0000313" key="1">
    <source>
        <dbReference type="EMBL" id="EPD68624.1"/>
    </source>
</evidence>
<accession>S2ZX60</accession>
<sequence length="62" mass="7063">MSPNHLITKEGNKVIDCFHTCVHFFPGRFVDFANRSISQLLDLLRPCSNRFWGLSTQPIISG</sequence>
<gene>
    <name evidence="1" type="ORF">HMPREF1219_01808</name>
</gene>
<protein>
    <submittedName>
        <fullName evidence="1">Uncharacterized protein</fullName>
    </submittedName>
</protein>
<organism evidence="1 2">
    <name type="scientific">Corynebacterium pyruviciproducens ATCC BAA-1742</name>
    <dbReference type="NCBI Taxonomy" id="1125779"/>
    <lineage>
        <taxon>Bacteria</taxon>
        <taxon>Bacillati</taxon>
        <taxon>Actinomycetota</taxon>
        <taxon>Actinomycetes</taxon>
        <taxon>Mycobacteriales</taxon>
        <taxon>Corynebacteriaceae</taxon>
        <taxon>Corynebacterium</taxon>
    </lineage>
</organism>
<reference evidence="1 2" key="1">
    <citation type="submission" date="2013-05" db="EMBL/GenBank/DDBJ databases">
        <title>The Genome Sequence of Corynebacterium pyruviciproducens 1773O (ATCC BAA-1742).</title>
        <authorList>
            <consortium name="The Broad Institute Genomics Platform"/>
            <person name="Earl A."/>
            <person name="Ward D."/>
            <person name="Feldgarden M."/>
            <person name="Gevers D."/>
            <person name="Tong J."/>
            <person name="Walker B."/>
            <person name="Young S."/>
            <person name="Zeng Q."/>
            <person name="Gargeya S."/>
            <person name="Fitzgerald M."/>
            <person name="Haas B."/>
            <person name="Abouelleil A."/>
            <person name="Allen A.W."/>
            <person name="Alvarado L."/>
            <person name="Arachchi H.M."/>
            <person name="Berlin A.M."/>
            <person name="Chapman S.B."/>
            <person name="Gainer-Dewar J."/>
            <person name="Goldberg J."/>
            <person name="Griggs A."/>
            <person name="Gujja S."/>
            <person name="Hansen M."/>
            <person name="Howarth C."/>
            <person name="Imamovic A."/>
            <person name="Ireland A."/>
            <person name="Larimer J."/>
            <person name="McCowan C."/>
            <person name="Murphy C."/>
            <person name="Pearson M."/>
            <person name="Poon T.W."/>
            <person name="Priest M."/>
            <person name="Roberts A."/>
            <person name="Saif S."/>
            <person name="Shea T."/>
            <person name="Sisk P."/>
            <person name="Sykes S."/>
            <person name="Wortman J."/>
            <person name="Nusbaum C."/>
            <person name="Birren B."/>
        </authorList>
    </citation>
    <scope>NUCLEOTIDE SEQUENCE [LARGE SCALE GENOMIC DNA]</scope>
    <source>
        <strain evidence="1 2">ATCC BAA-1742</strain>
    </source>
</reference>
<dbReference type="EMBL" id="ATBY01000015">
    <property type="protein sequence ID" value="EPD68624.1"/>
    <property type="molecule type" value="Genomic_DNA"/>
</dbReference>
<keyword evidence="2" id="KW-1185">Reference proteome</keyword>
<name>S2ZX60_9CORY</name>
<dbReference type="STRING" id="1125779.HMPREF1219_01808"/>